<feature type="chain" id="PRO_5038457099" description="Lipoprotein" evidence="1">
    <location>
        <begin position="24"/>
        <end position="174"/>
    </location>
</feature>
<accession>A0A163LYC6</accession>
<evidence type="ECO:0000256" key="1">
    <source>
        <dbReference type="SAM" id="SignalP"/>
    </source>
</evidence>
<dbReference type="KEGG" id="pglu:A3958_22185"/>
<dbReference type="OrthoDB" id="2660470at2"/>
<evidence type="ECO:0000313" key="2">
    <source>
        <dbReference type="EMBL" id="KZS48580.1"/>
    </source>
</evidence>
<dbReference type="STRING" id="59843.A3958_22185"/>
<feature type="signal peptide" evidence="1">
    <location>
        <begin position="1"/>
        <end position="23"/>
    </location>
</feature>
<reference evidence="2" key="1">
    <citation type="journal article" date="2016" name="Genome Announc.">
        <title>Draft genomes of two strains of Paenibacillus glucanolyticus with capability to degrade lignocellulose.</title>
        <authorList>
            <person name="Mathews S.L."/>
            <person name="Pawlak J."/>
            <person name="Grunden A.M."/>
        </authorList>
    </citation>
    <scope>NUCLEOTIDE SEQUENCE [LARGE SCALE GENOMIC DNA]</scope>
    <source>
        <strain evidence="2">SLM1</strain>
    </source>
</reference>
<dbReference type="EMBL" id="LWMH01000001">
    <property type="protein sequence ID" value="KZS48580.1"/>
    <property type="molecule type" value="Genomic_DNA"/>
</dbReference>
<keyword evidence="1" id="KW-0732">Signal</keyword>
<evidence type="ECO:0008006" key="4">
    <source>
        <dbReference type="Google" id="ProtNLM"/>
    </source>
</evidence>
<dbReference type="AlphaFoldDB" id="A0A163LYC6"/>
<gene>
    <name evidence="2" type="ORF">AWU65_22925</name>
</gene>
<protein>
    <recommendedName>
        <fullName evidence="4">Lipoprotein</fullName>
    </recommendedName>
</protein>
<comment type="caution">
    <text evidence="2">The sequence shown here is derived from an EMBL/GenBank/DDBJ whole genome shotgun (WGS) entry which is preliminary data.</text>
</comment>
<keyword evidence="3" id="KW-1185">Reference proteome</keyword>
<dbReference type="Proteomes" id="UP000076796">
    <property type="component" value="Unassembled WGS sequence"/>
</dbReference>
<dbReference type="GeneID" id="97555861"/>
<proteinExistence type="predicted"/>
<sequence length="174" mass="19483">MKKNTWIILSVCSVLAIGGFTWANMNANKVDANSPNLQEKVSYAHESYEAQKKIADAPGATTEDEQKLKELESRAGELDNELHPQSALDEFNEVFAGYKDLYAIESAYYADQQNSEDPLVQRVLKELEKKGELITQFENLATNQALNKSDAGESLLNQFMAATSELNQELYPEQ</sequence>
<evidence type="ECO:0000313" key="3">
    <source>
        <dbReference type="Proteomes" id="UP000076796"/>
    </source>
</evidence>
<organism evidence="2 3">
    <name type="scientific">Paenibacillus glucanolyticus</name>
    <dbReference type="NCBI Taxonomy" id="59843"/>
    <lineage>
        <taxon>Bacteria</taxon>
        <taxon>Bacillati</taxon>
        <taxon>Bacillota</taxon>
        <taxon>Bacilli</taxon>
        <taxon>Bacillales</taxon>
        <taxon>Paenibacillaceae</taxon>
        <taxon>Paenibacillus</taxon>
    </lineage>
</organism>
<name>A0A163LYC6_9BACL</name>
<dbReference type="RefSeq" id="WP_036639511.1">
    <property type="nucleotide sequence ID" value="NZ_CBCSBX010000001.1"/>
</dbReference>